<keyword evidence="1" id="KW-0597">Phosphoprotein</keyword>
<feature type="compositionally biased region" description="Basic and acidic residues" evidence="8">
    <location>
        <begin position="311"/>
        <end position="322"/>
    </location>
</feature>
<feature type="domain" description="SAND" evidence="11">
    <location>
        <begin position="179"/>
        <end position="257"/>
    </location>
</feature>
<feature type="domain" description="SAND" evidence="11">
    <location>
        <begin position="316"/>
        <end position="397"/>
    </location>
</feature>
<dbReference type="Pfam" id="PF00439">
    <property type="entry name" value="Bromodomain"/>
    <property type="match status" value="1"/>
</dbReference>
<feature type="compositionally biased region" description="Acidic residues" evidence="8">
    <location>
        <begin position="280"/>
        <end position="292"/>
    </location>
</feature>
<dbReference type="SMART" id="SM00258">
    <property type="entry name" value="SAND"/>
    <property type="match status" value="2"/>
</dbReference>
<evidence type="ECO:0000259" key="12">
    <source>
        <dbReference type="PROSITE" id="PS51414"/>
    </source>
</evidence>
<keyword evidence="2" id="KW-0479">Metal-binding</keyword>
<evidence type="ECO:0000256" key="1">
    <source>
        <dbReference type="ARBA" id="ARBA00022553"/>
    </source>
</evidence>
<evidence type="ECO:0000259" key="10">
    <source>
        <dbReference type="PROSITE" id="PS50016"/>
    </source>
</evidence>
<dbReference type="SUPFAM" id="SSF63763">
    <property type="entry name" value="SAND domain-like"/>
    <property type="match status" value="2"/>
</dbReference>
<dbReference type="InterPro" id="IPR013083">
    <property type="entry name" value="Znf_RING/FYVE/PHD"/>
</dbReference>
<dbReference type="Pfam" id="PF00628">
    <property type="entry name" value="PHD"/>
    <property type="match status" value="1"/>
</dbReference>
<dbReference type="Ensembl" id="ENSORLT00015028749.1">
    <property type="protein sequence ID" value="ENSORLP00015019719.1"/>
    <property type="gene ID" value="ENSORLG00015020805.1"/>
</dbReference>
<evidence type="ECO:0000313" key="14">
    <source>
        <dbReference type="Proteomes" id="UP000265200"/>
    </source>
</evidence>
<feature type="domain" description="PHD-type" evidence="10">
    <location>
        <begin position="421"/>
        <end position="471"/>
    </location>
</feature>
<dbReference type="InterPro" id="IPR019787">
    <property type="entry name" value="Znf_PHD-finger"/>
</dbReference>
<dbReference type="PROSITE" id="PS50864">
    <property type="entry name" value="SAND"/>
    <property type="match status" value="2"/>
</dbReference>
<dbReference type="Pfam" id="PF03172">
    <property type="entry name" value="HSR"/>
    <property type="match status" value="1"/>
</dbReference>
<dbReference type="PROSITE" id="PS50016">
    <property type="entry name" value="ZF_PHD_2"/>
    <property type="match status" value="1"/>
</dbReference>
<evidence type="ECO:0000256" key="3">
    <source>
        <dbReference type="ARBA" id="ARBA00022771"/>
    </source>
</evidence>
<reference evidence="13" key="4">
    <citation type="submission" date="2025-09" db="UniProtKB">
        <authorList>
            <consortium name="Ensembl"/>
        </authorList>
    </citation>
    <scope>IDENTIFICATION</scope>
    <source>
        <strain evidence="13">HSOK</strain>
    </source>
</reference>
<feature type="domain" description="HSR" evidence="12">
    <location>
        <begin position="1"/>
        <end position="109"/>
    </location>
</feature>
<dbReference type="InterPro" id="IPR043563">
    <property type="entry name" value="Sp110/Sp140/Sp140L-like"/>
</dbReference>
<dbReference type="Gene3D" id="1.20.920.10">
    <property type="entry name" value="Bromodomain-like"/>
    <property type="match status" value="1"/>
</dbReference>
<dbReference type="PANTHER" id="PTHR46386">
    <property type="entry name" value="NUCLEAR BODY PROTEIN SP140"/>
    <property type="match status" value="1"/>
</dbReference>
<dbReference type="Gene3D" id="3.30.40.10">
    <property type="entry name" value="Zinc/RING finger domain, C3HC4 (zinc finger)"/>
    <property type="match status" value="1"/>
</dbReference>
<evidence type="ECO:0000256" key="8">
    <source>
        <dbReference type="SAM" id="MobiDB-lite"/>
    </source>
</evidence>
<evidence type="ECO:0000259" key="11">
    <source>
        <dbReference type="PROSITE" id="PS50864"/>
    </source>
</evidence>
<dbReference type="GO" id="GO:0003677">
    <property type="term" value="F:DNA binding"/>
    <property type="evidence" value="ECO:0007669"/>
    <property type="project" value="InterPro"/>
</dbReference>
<dbReference type="CDD" id="cd15541">
    <property type="entry name" value="PHD_TIF1_like"/>
    <property type="match status" value="1"/>
</dbReference>
<dbReference type="InterPro" id="IPR010919">
    <property type="entry name" value="SAND-like_dom_sf"/>
</dbReference>
<dbReference type="InterPro" id="IPR011011">
    <property type="entry name" value="Znf_FYVE_PHD"/>
</dbReference>
<keyword evidence="5 6" id="KW-0103">Bromodomain</keyword>
<organism evidence="13 14">
    <name type="scientific">Oryzias latipes</name>
    <name type="common">Japanese rice fish</name>
    <name type="synonym">Japanese killifish</name>
    <dbReference type="NCBI Taxonomy" id="8090"/>
    <lineage>
        <taxon>Eukaryota</taxon>
        <taxon>Metazoa</taxon>
        <taxon>Chordata</taxon>
        <taxon>Craniata</taxon>
        <taxon>Vertebrata</taxon>
        <taxon>Euteleostomi</taxon>
        <taxon>Actinopterygii</taxon>
        <taxon>Neopterygii</taxon>
        <taxon>Teleostei</taxon>
        <taxon>Neoteleostei</taxon>
        <taxon>Acanthomorphata</taxon>
        <taxon>Ovalentaria</taxon>
        <taxon>Atherinomorphae</taxon>
        <taxon>Beloniformes</taxon>
        <taxon>Adrianichthyidae</taxon>
        <taxon>Oryziinae</taxon>
        <taxon>Oryzias</taxon>
    </lineage>
</organism>
<evidence type="ECO:0000256" key="7">
    <source>
        <dbReference type="PROSITE-ProRule" id="PRU00146"/>
    </source>
</evidence>
<reference evidence="13 14" key="2">
    <citation type="submission" date="2017-04" db="EMBL/GenBank/DDBJ databases">
        <title>CpG methylation of centromeres and impact of large insertions on vertebrate speciation.</title>
        <authorList>
            <person name="Ichikawa K."/>
            <person name="Yoshimura J."/>
            <person name="Morishita S."/>
        </authorList>
    </citation>
    <scope>NUCLEOTIDE SEQUENCE</scope>
    <source>
        <strain evidence="13 14">HSOK</strain>
    </source>
</reference>
<dbReference type="SMART" id="SM00297">
    <property type="entry name" value="BROMO"/>
    <property type="match status" value="1"/>
</dbReference>
<evidence type="ECO:0000256" key="6">
    <source>
        <dbReference type="PROSITE-ProRule" id="PRU00035"/>
    </source>
</evidence>
<accession>A0A3P9IIH0</accession>
<dbReference type="AlphaFoldDB" id="A0A3P9IIH0"/>
<dbReference type="Pfam" id="PF01342">
    <property type="entry name" value="SAND"/>
    <property type="match status" value="2"/>
</dbReference>
<dbReference type="Gene3D" id="3.10.390.10">
    <property type="entry name" value="SAND domain-like"/>
    <property type="match status" value="2"/>
</dbReference>
<feature type="domain" description="Bromo" evidence="9">
    <location>
        <begin position="505"/>
        <end position="576"/>
    </location>
</feature>
<dbReference type="SUPFAM" id="SSF47370">
    <property type="entry name" value="Bromodomain"/>
    <property type="match status" value="1"/>
</dbReference>
<dbReference type="PROSITE" id="PS50014">
    <property type="entry name" value="BROMODOMAIN_2"/>
    <property type="match status" value="1"/>
</dbReference>
<dbReference type="GO" id="GO:0008270">
    <property type="term" value="F:zinc ion binding"/>
    <property type="evidence" value="ECO:0007669"/>
    <property type="project" value="UniProtKB-KW"/>
</dbReference>
<dbReference type="PRINTS" id="PR00503">
    <property type="entry name" value="BROMODOMAIN"/>
</dbReference>
<protein>
    <submittedName>
        <fullName evidence="13">Nuclear body protein SP140-like protein</fullName>
    </submittedName>
</protein>
<dbReference type="InterPro" id="IPR001487">
    <property type="entry name" value="Bromodomain"/>
</dbReference>
<dbReference type="GO" id="GO:0005634">
    <property type="term" value="C:nucleus"/>
    <property type="evidence" value="ECO:0007669"/>
    <property type="project" value="InterPro"/>
</dbReference>
<dbReference type="InterPro" id="IPR001965">
    <property type="entry name" value="Znf_PHD"/>
</dbReference>
<feature type="compositionally biased region" description="Low complexity" evidence="8">
    <location>
        <begin position="297"/>
        <end position="306"/>
    </location>
</feature>
<name>A0A3P9IIH0_ORYLA</name>
<dbReference type="InterPro" id="IPR000770">
    <property type="entry name" value="SAND_dom"/>
</dbReference>
<dbReference type="CDD" id="cd04369">
    <property type="entry name" value="Bromodomain"/>
    <property type="match status" value="1"/>
</dbReference>
<evidence type="ECO:0000256" key="4">
    <source>
        <dbReference type="ARBA" id="ARBA00022833"/>
    </source>
</evidence>
<evidence type="ECO:0000256" key="2">
    <source>
        <dbReference type="ARBA" id="ARBA00022723"/>
    </source>
</evidence>
<reference evidence="13" key="3">
    <citation type="submission" date="2025-08" db="UniProtKB">
        <authorList>
            <consortium name="Ensembl"/>
        </authorList>
    </citation>
    <scope>IDENTIFICATION</scope>
    <source>
        <strain evidence="13">HSOK</strain>
    </source>
</reference>
<feature type="region of interest" description="Disordered" evidence="8">
    <location>
        <begin position="137"/>
        <end position="158"/>
    </location>
</feature>
<feature type="region of interest" description="Disordered" evidence="8">
    <location>
        <begin position="272"/>
        <end position="322"/>
    </location>
</feature>
<evidence type="ECO:0000313" key="13">
    <source>
        <dbReference type="Ensembl" id="ENSORLP00015019719.1"/>
    </source>
</evidence>
<dbReference type="PANTHER" id="PTHR46386:SF1">
    <property type="entry name" value="NUCLEAR BODY PROTEIN SP140-LIKE PROTEIN"/>
    <property type="match status" value="1"/>
</dbReference>
<keyword evidence="4" id="KW-0862">Zinc</keyword>
<dbReference type="SMART" id="SM00249">
    <property type="entry name" value="PHD"/>
    <property type="match status" value="1"/>
</dbReference>
<dbReference type="PROSITE" id="PS51414">
    <property type="entry name" value="HSR"/>
    <property type="match status" value="1"/>
</dbReference>
<sequence>MDPLDFLESAQLQRFFHSRKTELSCLENPQTFLSQLRDHNLIPEDRYKKVIKMKSKDRRRMAIYEFLDWLERERSEHIPLFWRCVFKEIILSQYPIFRLMRNSLMDGSFQFDERLPPTVEKEEKGIKEDKEAISANIKRRRSKSTCDDEEQLATSSQMTPHLKKSKKIAFTSPKKGEEIWTWPFFKNQLPVTCGSTKGILNHDKLAKGEKCIKVKDQWFTPAEFEKFAGKEKSRNWKSSIKCENITLGKLIQEGHLKCGTFKRSKMVRKSLFSKRNTTQESDEEEDEDDDPELQVLSSNEENSTTDSETEESNKQPENQSDKENATFEVSCGQFIGILHSCRFLSGTRGLSIRTEDKWMSPVEFVMEATSQTDATWRKDIIYNKEPLNALIEAKVLSLHSLLCKCHKCKAELKDKDNQKNDDECYICEDVGDLVVCDHCPKSFHPNCHLPHIEEAMMSDNTPWMCTFCIFKTVQNSRYNDKQKREVVLSSQVSQHIVECQYLLLFLRNTDKEQIFNTNPELNLENYRCFVETPMWLDKIADKLQENQYKTVGQFESDVQLIFSNCGCYNRDNAEFLEIGKRLKETFDKEFKKAFNIVD</sequence>
<proteinExistence type="predicted"/>
<evidence type="ECO:0000256" key="5">
    <source>
        <dbReference type="ARBA" id="ARBA00023117"/>
    </source>
</evidence>
<evidence type="ECO:0000259" key="9">
    <source>
        <dbReference type="PROSITE" id="PS50014"/>
    </source>
</evidence>
<reference key="1">
    <citation type="journal article" date="2007" name="Nature">
        <title>The medaka draft genome and insights into vertebrate genome evolution.</title>
        <authorList>
            <person name="Kasahara M."/>
            <person name="Naruse K."/>
            <person name="Sasaki S."/>
            <person name="Nakatani Y."/>
            <person name="Qu W."/>
            <person name="Ahsan B."/>
            <person name="Yamada T."/>
            <person name="Nagayasu Y."/>
            <person name="Doi K."/>
            <person name="Kasai Y."/>
            <person name="Jindo T."/>
            <person name="Kobayashi D."/>
            <person name="Shimada A."/>
            <person name="Toyoda A."/>
            <person name="Kuroki Y."/>
            <person name="Fujiyama A."/>
            <person name="Sasaki T."/>
            <person name="Shimizu A."/>
            <person name="Asakawa S."/>
            <person name="Shimizu N."/>
            <person name="Hashimoto S."/>
            <person name="Yang J."/>
            <person name="Lee Y."/>
            <person name="Matsushima K."/>
            <person name="Sugano S."/>
            <person name="Sakaizumi M."/>
            <person name="Narita T."/>
            <person name="Ohishi K."/>
            <person name="Haga S."/>
            <person name="Ohta F."/>
            <person name="Nomoto H."/>
            <person name="Nogata K."/>
            <person name="Morishita T."/>
            <person name="Endo T."/>
            <person name="Shin-I T."/>
            <person name="Takeda H."/>
            <person name="Morishita S."/>
            <person name="Kohara Y."/>
        </authorList>
    </citation>
    <scope>NUCLEOTIDE SEQUENCE [LARGE SCALE GENOMIC DNA]</scope>
    <source>
        <strain>Hd-rR</strain>
    </source>
</reference>
<keyword evidence="3 7" id="KW-0863">Zinc-finger</keyword>
<dbReference type="Proteomes" id="UP000265200">
    <property type="component" value="Chromosome 8"/>
</dbReference>
<dbReference type="InterPro" id="IPR036427">
    <property type="entry name" value="Bromodomain-like_sf"/>
</dbReference>
<dbReference type="SUPFAM" id="SSF57903">
    <property type="entry name" value="FYVE/PHD zinc finger"/>
    <property type="match status" value="1"/>
</dbReference>
<dbReference type="InterPro" id="IPR004865">
    <property type="entry name" value="HSR_dom"/>
</dbReference>